<dbReference type="Proteomes" id="UP001438707">
    <property type="component" value="Unassembled WGS sequence"/>
</dbReference>
<dbReference type="Pfam" id="PF05684">
    <property type="entry name" value="DUF819"/>
    <property type="match status" value="1"/>
</dbReference>
<feature type="transmembrane region" description="Helical" evidence="1">
    <location>
        <begin position="372"/>
        <end position="391"/>
    </location>
</feature>
<keyword evidence="3" id="KW-1185">Reference proteome</keyword>
<dbReference type="PANTHER" id="PTHR34289">
    <property type="entry name" value="PROTEIN, PUTATIVE (DUF819)-RELATED"/>
    <property type="match status" value="1"/>
</dbReference>
<keyword evidence="1" id="KW-0812">Transmembrane</keyword>
<feature type="transmembrane region" description="Helical" evidence="1">
    <location>
        <begin position="313"/>
        <end position="332"/>
    </location>
</feature>
<sequence>MTCAGIGKVVQDRTPLGQYVSALIITLLLTLTLASLGVLPVQSAAYDTIWQQLMPLGAALYLLESDLSRLKDVASPSLAGFGIGAVGTIAGTLVAWRFFGSQMGPDGYKLASALAASYVGGSVNFAAVSQSLNLAGPSMAAAMAADNVAMAAYLAAIGLIPANGPNDSNPLPLAAPAHSAAEAPLNQAGSVELPLAHAASAADQQMHHATSIWSIGRAVGAAWAACWSGNALAAAVRVPQASMACICLSASVIGLLAPRLSSLTHRFKHLSVASAPNIFTGAETLGTWLMLLFFATIGASAGSWNALLASKTIFLFILLQLSIHLLIVLGIGRACNLNMQVLLTASNANVGGPATAAAMAAARGWTNMIRPAMLTGSLGYAIGTAIGIALAPCMRI</sequence>
<feature type="transmembrane region" description="Helical" evidence="1">
    <location>
        <begin position="110"/>
        <end position="128"/>
    </location>
</feature>
<keyword evidence="1" id="KW-1133">Transmembrane helix</keyword>
<evidence type="ECO:0000256" key="1">
    <source>
        <dbReference type="SAM" id="Phobius"/>
    </source>
</evidence>
<protein>
    <recommendedName>
        <fullName evidence="4">DUF819 family protein</fullName>
    </recommendedName>
</protein>
<keyword evidence="1" id="KW-0472">Membrane</keyword>
<evidence type="ECO:0000313" key="2">
    <source>
        <dbReference type="EMBL" id="KAK9844665.1"/>
    </source>
</evidence>
<proteinExistence type="predicted"/>
<dbReference type="InterPro" id="IPR008537">
    <property type="entry name" value="DUF819"/>
</dbReference>
<feature type="transmembrane region" description="Helical" evidence="1">
    <location>
        <begin position="19"/>
        <end position="39"/>
    </location>
</feature>
<feature type="transmembrane region" description="Helical" evidence="1">
    <location>
        <begin position="238"/>
        <end position="257"/>
    </location>
</feature>
<feature type="transmembrane region" description="Helical" evidence="1">
    <location>
        <begin position="78"/>
        <end position="98"/>
    </location>
</feature>
<dbReference type="PANTHER" id="PTHR34289:SF8">
    <property type="entry name" value="DUF819 DOMAIN-CONTAINING PROTEIN"/>
    <property type="match status" value="1"/>
</dbReference>
<dbReference type="AlphaFoldDB" id="A0AAW1SDV7"/>
<gene>
    <name evidence="2" type="ORF">WJX74_005288</name>
</gene>
<feature type="transmembrane region" description="Helical" evidence="1">
    <location>
        <begin position="278"/>
        <end position="301"/>
    </location>
</feature>
<reference evidence="2 3" key="1">
    <citation type="journal article" date="2024" name="Nat. Commun.">
        <title>Phylogenomics reveals the evolutionary origins of lichenization in chlorophyte algae.</title>
        <authorList>
            <person name="Puginier C."/>
            <person name="Libourel C."/>
            <person name="Otte J."/>
            <person name="Skaloud P."/>
            <person name="Haon M."/>
            <person name="Grisel S."/>
            <person name="Petersen M."/>
            <person name="Berrin J.G."/>
            <person name="Delaux P.M."/>
            <person name="Dal Grande F."/>
            <person name="Keller J."/>
        </authorList>
    </citation>
    <scope>NUCLEOTIDE SEQUENCE [LARGE SCALE GENOMIC DNA]</scope>
    <source>
        <strain evidence="2 3">SAG 2145</strain>
    </source>
</reference>
<organism evidence="2 3">
    <name type="scientific">Apatococcus lobatus</name>
    <dbReference type="NCBI Taxonomy" id="904363"/>
    <lineage>
        <taxon>Eukaryota</taxon>
        <taxon>Viridiplantae</taxon>
        <taxon>Chlorophyta</taxon>
        <taxon>core chlorophytes</taxon>
        <taxon>Trebouxiophyceae</taxon>
        <taxon>Chlorellales</taxon>
        <taxon>Chlorellaceae</taxon>
        <taxon>Apatococcus</taxon>
    </lineage>
</organism>
<accession>A0AAW1SDV7</accession>
<feature type="transmembrane region" description="Helical" evidence="1">
    <location>
        <begin position="140"/>
        <end position="162"/>
    </location>
</feature>
<dbReference type="EMBL" id="JALJOS010000001">
    <property type="protein sequence ID" value="KAK9844665.1"/>
    <property type="molecule type" value="Genomic_DNA"/>
</dbReference>
<evidence type="ECO:0000313" key="3">
    <source>
        <dbReference type="Proteomes" id="UP001438707"/>
    </source>
</evidence>
<comment type="caution">
    <text evidence="2">The sequence shown here is derived from an EMBL/GenBank/DDBJ whole genome shotgun (WGS) entry which is preliminary data.</text>
</comment>
<name>A0AAW1SDV7_9CHLO</name>
<evidence type="ECO:0008006" key="4">
    <source>
        <dbReference type="Google" id="ProtNLM"/>
    </source>
</evidence>